<comment type="caution">
    <text evidence="2">The sequence shown here is derived from an EMBL/GenBank/DDBJ whole genome shotgun (WGS) entry which is preliminary data.</text>
</comment>
<proteinExistence type="inferred from homology"/>
<keyword evidence="1" id="KW-0436">Ligase</keyword>
<dbReference type="InterPro" id="IPR036113">
    <property type="entry name" value="Asp/Glu-ADT_sf_sub_c"/>
</dbReference>
<dbReference type="EC" id="6.3.5.-" evidence="1"/>
<dbReference type="Pfam" id="PF02686">
    <property type="entry name" value="GatC"/>
    <property type="match status" value="1"/>
</dbReference>
<evidence type="ECO:0000313" key="2">
    <source>
        <dbReference type="EMBL" id="PIQ89983.1"/>
    </source>
</evidence>
<dbReference type="Proteomes" id="UP000229641">
    <property type="component" value="Unassembled WGS sequence"/>
</dbReference>
<dbReference type="HAMAP" id="MF_00122">
    <property type="entry name" value="GatC"/>
    <property type="match status" value="1"/>
</dbReference>
<dbReference type="GO" id="GO:0006450">
    <property type="term" value="P:regulation of translational fidelity"/>
    <property type="evidence" value="ECO:0007669"/>
    <property type="project" value="InterPro"/>
</dbReference>
<dbReference type="PANTHER" id="PTHR15004:SF0">
    <property type="entry name" value="GLUTAMYL-TRNA(GLN) AMIDOTRANSFERASE SUBUNIT C, MITOCHONDRIAL"/>
    <property type="match status" value="1"/>
</dbReference>
<gene>
    <name evidence="1" type="primary">gatC</name>
    <name evidence="2" type="ORF">COV72_00280</name>
</gene>
<comment type="similarity">
    <text evidence="1">Belongs to the GatC family.</text>
</comment>
<comment type="catalytic activity">
    <reaction evidence="1">
        <text>L-aspartyl-tRNA(Asn) + L-glutamine + ATP + H2O = L-asparaginyl-tRNA(Asn) + L-glutamate + ADP + phosphate + 2 H(+)</text>
        <dbReference type="Rhea" id="RHEA:14513"/>
        <dbReference type="Rhea" id="RHEA-COMP:9674"/>
        <dbReference type="Rhea" id="RHEA-COMP:9677"/>
        <dbReference type="ChEBI" id="CHEBI:15377"/>
        <dbReference type="ChEBI" id="CHEBI:15378"/>
        <dbReference type="ChEBI" id="CHEBI:29985"/>
        <dbReference type="ChEBI" id="CHEBI:30616"/>
        <dbReference type="ChEBI" id="CHEBI:43474"/>
        <dbReference type="ChEBI" id="CHEBI:58359"/>
        <dbReference type="ChEBI" id="CHEBI:78515"/>
        <dbReference type="ChEBI" id="CHEBI:78516"/>
        <dbReference type="ChEBI" id="CHEBI:456216"/>
    </reaction>
</comment>
<protein>
    <recommendedName>
        <fullName evidence="1">Aspartyl/glutamyl-tRNA(Asn/Gln) amidotransferase subunit C</fullName>
        <shortName evidence="1">Asp/Glu-ADT subunit C</shortName>
        <ecNumber evidence="1">6.3.5.-</ecNumber>
    </recommendedName>
</protein>
<dbReference type="AlphaFoldDB" id="A0A2H0LZY0"/>
<accession>A0A2H0LZY0</accession>
<dbReference type="GO" id="GO:0005524">
    <property type="term" value="F:ATP binding"/>
    <property type="evidence" value="ECO:0007669"/>
    <property type="project" value="UniProtKB-KW"/>
</dbReference>
<dbReference type="NCBIfam" id="TIGR00135">
    <property type="entry name" value="gatC"/>
    <property type="match status" value="1"/>
</dbReference>
<evidence type="ECO:0000313" key="3">
    <source>
        <dbReference type="Proteomes" id="UP000229641"/>
    </source>
</evidence>
<name>A0A2H0LZY0_9BACT</name>
<dbReference type="GO" id="GO:0016740">
    <property type="term" value="F:transferase activity"/>
    <property type="evidence" value="ECO:0007669"/>
    <property type="project" value="UniProtKB-KW"/>
</dbReference>
<dbReference type="SUPFAM" id="SSF141000">
    <property type="entry name" value="Glu-tRNAGln amidotransferase C subunit"/>
    <property type="match status" value="1"/>
</dbReference>
<dbReference type="InterPro" id="IPR003837">
    <property type="entry name" value="GatC"/>
</dbReference>
<organism evidence="2 3">
    <name type="scientific">Candidatus Ghiorseimicrobium undicola</name>
    <dbReference type="NCBI Taxonomy" id="1974746"/>
    <lineage>
        <taxon>Bacteria</taxon>
        <taxon>Pseudomonadati</taxon>
        <taxon>Candidatus Omnitrophota</taxon>
        <taxon>Candidatus Ghiorseimicrobium</taxon>
    </lineage>
</organism>
<dbReference type="GO" id="GO:0050567">
    <property type="term" value="F:glutaminyl-tRNA synthase (glutamine-hydrolyzing) activity"/>
    <property type="evidence" value="ECO:0007669"/>
    <property type="project" value="UniProtKB-UniRule"/>
</dbReference>
<keyword evidence="1" id="KW-0067">ATP-binding</keyword>
<dbReference type="GO" id="GO:0050566">
    <property type="term" value="F:asparaginyl-tRNA synthase (glutamine-hydrolyzing) activity"/>
    <property type="evidence" value="ECO:0007669"/>
    <property type="project" value="RHEA"/>
</dbReference>
<dbReference type="PANTHER" id="PTHR15004">
    <property type="entry name" value="GLUTAMYL-TRNA(GLN) AMIDOTRANSFERASE SUBUNIT C, MITOCHONDRIAL"/>
    <property type="match status" value="1"/>
</dbReference>
<dbReference type="EMBL" id="PCWA01000007">
    <property type="protein sequence ID" value="PIQ89983.1"/>
    <property type="molecule type" value="Genomic_DNA"/>
</dbReference>
<keyword evidence="2" id="KW-0808">Transferase</keyword>
<comment type="function">
    <text evidence="1">Allows the formation of correctly charged Asn-tRNA(Asn) or Gln-tRNA(Gln) through the transamidation of misacylated Asp-tRNA(Asn) or Glu-tRNA(Gln) in organisms which lack either or both of asparaginyl-tRNA or glutaminyl-tRNA synthetases. The reaction takes place in the presence of glutamine and ATP through an activated phospho-Asp-tRNA(Asn) or phospho-Glu-tRNA(Gln).</text>
</comment>
<dbReference type="GO" id="GO:0006412">
    <property type="term" value="P:translation"/>
    <property type="evidence" value="ECO:0007669"/>
    <property type="project" value="UniProtKB-UniRule"/>
</dbReference>
<keyword evidence="1" id="KW-0547">Nucleotide-binding</keyword>
<sequence>MAISKEQVNYTANLARIELTEDELNILSRHLDDIIKFIDKLKDIDIKEVAPCSHVIPIRNVFREDKAHKSLDVKDALQNAPAKENNFFKVPKVIE</sequence>
<dbReference type="GO" id="GO:0070681">
    <property type="term" value="P:glutaminyl-tRNAGln biosynthesis via transamidation"/>
    <property type="evidence" value="ECO:0007669"/>
    <property type="project" value="TreeGrafter"/>
</dbReference>
<dbReference type="Gene3D" id="1.10.20.60">
    <property type="entry name" value="Glu-tRNAGln amidotransferase C subunit, N-terminal domain"/>
    <property type="match status" value="1"/>
</dbReference>
<evidence type="ECO:0000256" key="1">
    <source>
        <dbReference type="HAMAP-Rule" id="MF_00122"/>
    </source>
</evidence>
<comment type="catalytic activity">
    <reaction evidence="1">
        <text>L-glutamyl-tRNA(Gln) + L-glutamine + ATP + H2O = L-glutaminyl-tRNA(Gln) + L-glutamate + ADP + phosphate + H(+)</text>
        <dbReference type="Rhea" id="RHEA:17521"/>
        <dbReference type="Rhea" id="RHEA-COMP:9681"/>
        <dbReference type="Rhea" id="RHEA-COMP:9684"/>
        <dbReference type="ChEBI" id="CHEBI:15377"/>
        <dbReference type="ChEBI" id="CHEBI:15378"/>
        <dbReference type="ChEBI" id="CHEBI:29985"/>
        <dbReference type="ChEBI" id="CHEBI:30616"/>
        <dbReference type="ChEBI" id="CHEBI:43474"/>
        <dbReference type="ChEBI" id="CHEBI:58359"/>
        <dbReference type="ChEBI" id="CHEBI:78520"/>
        <dbReference type="ChEBI" id="CHEBI:78521"/>
        <dbReference type="ChEBI" id="CHEBI:456216"/>
    </reaction>
</comment>
<keyword evidence="1" id="KW-0648">Protein biosynthesis</keyword>
<reference evidence="2 3" key="1">
    <citation type="submission" date="2017-09" db="EMBL/GenBank/DDBJ databases">
        <title>Depth-based differentiation of microbial function through sediment-hosted aquifers and enrichment of novel symbionts in the deep terrestrial subsurface.</title>
        <authorList>
            <person name="Probst A.J."/>
            <person name="Ladd B."/>
            <person name="Jarett J.K."/>
            <person name="Geller-Mcgrath D.E."/>
            <person name="Sieber C.M."/>
            <person name="Emerson J.B."/>
            <person name="Anantharaman K."/>
            <person name="Thomas B.C."/>
            <person name="Malmstrom R."/>
            <person name="Stieglmeier M."/>
            <person name="Klingl A."/>
            <person name="Woyke T."/>
            <person name="Ryan C.M."/>
            <person name="Banfield J.F."/>
        </authorList>
    </citation>
    <scope>NUCLEOTIDE SEQUENCE [LARGE SCALE GENOMIC DNA]</scope>
    <source>
        <strain evidence="2">CG11_big_fil_rev_8_21_14_0_20_42_13</strain>
    </source>
</reference>
<comment type="subunit">
    <text evidence="1">Heterotrimer of A, B and C subunits.</text>
</comment>